<dbReference type="GO" id="GO:0000166">
    <property type="term" value="F:nucleotide binding"/>
    <property type="evidence" value="ECO:0007669"/>
    <property type="project" value="InterPro"/>
</dbReference>
<proteinExistence type="predicted"/>
<evidence type="ECO:0000259" key="3">
    <source>
        <dbReference type="Pfam" id="PF22725"/>
    </source>
</evidence>
<evidence type="ECO:0000259" key="2">
    <source>
        <dbReference type="Pfam" id="PF01408"/>
    </source>
</evidence>
<sequence>MSEPTVGYIGLNHHHTEPYLESIDELPLTITAVCEPDPAFDLEEGIDIGGDDVSMYRDPETLLDDESPDTVWITLSNRDTPAVIEAAVKRGIDVYTEKPAARTAKDLLPLLDTVENESATVCVSYTWRGHPASQELQSRAATDFFGDLRAVDARFLASQLAYRDDDHYLFDSAASRGGIVQWLGIHWIDLLPWILEDPIVRVNASLTYETPTVDVEDGAALQFELASGAIGTLQCGYYLREGRYDTELSITGVDGRVSWDPMGDYFGFEDETTVEFESTREEYSSTPRRYLTYDYAPIPGYGGGYGLDFMKQFLDARDSNDVQVPADLRDAVTVLEVLDAVYESQKTGNWVDVEGSTRKTEMTL</sequence>
<dbReference type="InterPro" id="IPR036291">
    <property type="entry name" value="NAD(P)-bd_dom_sf"/>
</dbReference>
<comment type="caution">
    <text evidence="4">The sequence shown here is derived from an EMBL/GenBank/DDBJ whole genome shotgun (WGS) entry which is preliminary data.</text>
</comment>
<dbReference type="RefSeq" id="WP_342806818.1">
    <property type="nucleotide sequence ID" value="NZ_JAOPJZ010000002.1"/>
</dbReference>
<dbReference type="PANTHER" id="PTHR43818">
    <property type="entry name" value="BCDNA.GH03377"/>
    <property type="match status" value="1"/>
</dbReference>
<dbReference type="SUPFAM" id="SSF55347">
    <property type="entry name" value="Glyceraldehyde-3-phosphate dehydrogenase-like, C-terminal domain"/>
    <property type="match status" value="1"/>
</dbReference>
<dbReference type="Pfam" id="PF22725">
    <property type="entry name" value="GFO_IDH_MocA_C3"/>
    <property type="match status" value="1"/>
</dbReference>
<dbReference type="InterPro" id="IPR000683">
    <property type="entry name" value="Gfo/Idh/MocA-like_OxRdtase_N"/>
</dbReference>
<evidence type="ECO:0000256" key="1">
    <source>
        <dbReference type="ARBA" id="ARBA00023002"/>
    </source>
</evidence>
<dbReference type="PANTHER" id="PTHR43818:SF11">
    <property type="entry name" value="BCDNA.GH03377"/>
    <property type="match status" value="1"/>
</dbReference>
<dbReference type="AlphaFoldDB" id="A0AAP2Z5W4"/>
<keyword evidence="1" id="KW-0560">Oxidoreductase</keyword>
<dbReference type="Gene3D" id="3.30.360.10">
    <property type="entry name" value="Dihydrodipicolinate Reductase, domain 2"/>
    <property type="match status" value="1"/>
</dbReference>
<organism evidence="4 5">
    <name type="scientific">Natronosalvus hydrolyticus</name>
    <dbReference type="NCBI Taxonomy" id="2979988"/>
    <lineage>
        <taxon>Archaea</taxon>
        <taxon>Methanobacteriati</taxon>
        <taxon>Methanobacteriota</taxon>
        <taxon>Stenosarchaea group</taxon>
        <taxon>Halobacteria</taxon>
        <taxon>Halobacteriales</taxon>
        <taxon>Natrialbaceae</taxon>
        <taxon>Natronosalvus</taxon>
    </lineage>
</organism>
<keyword evidence="5" id="KW-1185">Reference proteome</keyword>
<feature type="domain" description="GFO/IDH/MocA-like oxidoreductase" evidence="3">
    <location>
        <begin position="135"/>
        <end position="257"/>
    </location>
</feature>
<dbReference type="Pfam" id="PF01408">
    <property type="entry name" value="GFO_IDH_MocA"/>
    <property type="match status" value="1"/>
</dbReference>
<protein>
    <submittedName>
        <fullName evidence="4">Gfo/Idh/MocA family oxidoreductase</fullName>
    </submittedName>
</protein>
<dbReference type="InterPro" id="IPR055170">
    <property type="entry name" value="GFO_IDH_MocA-like_dom"/>
</dbReference>
<dbReference type="Gene3D" id="3.40.50.720">
    <property type="entry name" value="NAD(P)-binding Rossmann-like Domain"/>
    <property type="match status" value="1"/>
</dbReference>
<dbReference type="InterPro" id="IPR050463">
    <property type="entry name" value="Gfo/Idh/MocA_oxidrdct_glycsds"/>
</dbReference>
<evidence type="ECO:0000313" key="5">
    <source>
        <dbReference type="Proteomes" id="UP001321047"/>
    </source>
</evidence>
<reference evidence="4 5" key="1">
    <citation type="submission" date="2022-09" db="EMBL/GenBank/DDBJ databases">
        <title>Enrichment on poylsaccharides allowed isolation of novel metabolic and taxonomic groups of Haloarchaea.</title>
        <authorList>
            <person name="Sorokin D.Y."/>
            <person name="Elcheninov A.G."/>
            <person name="Khizhniak T.V."/>
            <person name="Kolganova T.V."/>
            <person name="Kublanov I.V."/>
        </authorList>
    </citation>
    <scope>NUCLEOTIDE SEQUENCE [LARGE SCALE GENOMIC DNA]</scope>
    <source>
        <strain evidence="4 5">AArc-curdl1</strain>
    </source>
</reference>
<dbReference type="SUPFAM" id="SSF51735">
    <property type="entry name" value="NAD(P)-binding Rossmann-fold domains"/>
    <property type="match status" value="1"/>
</dbReference>
<dbReference type="Proteomes" id="UP001321047">
    <property type="component" value="Unassembled WGS sequence"/>
</dbReference>
<feature type="domain" description="Gfo/Idh/MocA-like oxidoreductase N-terminal" evidence="2">
    <location>
        <begin position="7"/>
        <end position="124"/>
    </location>
</feature>
<evidence type="ECO:0000313" key="4">
    <source>
        <dbReference type="EMBL" id="MCU4751246.1"/>
    </source>
</evidence>
<name>A0AAP2Z5W4_9EURY</name>
<gene>
    <name evidence="4" type="ORF">OB919_04490</name>
</gene>
<dbReference type="EMBL" id="JAOPJZ010000002">
    <property type="protein sequence ID" value="MCU4751246.1"/>
    <property type="molecule type" value="Genomic_DNA"/>
</dbReference>
<accession>A0AAP2Z5W4</accession>
<dbReference type="GO" id="GO:0016491">
    <property type="term" value="F:oxidoreductase activity"/>
    <property type="evidence" value="ECO:0007669"/>
    <property type="project" value="UniProtKB-KW"/>
</dbReference>